<proteinExistence type="predicted"/>
<name>A0A0E9WFP1_ANGAN</name>
<dbReference type="EMBL" id="GBXM01019461">
    <property type="protein sequence ID" value="JAH89116.1"/>
    <property type="molecule type" value="Transcribed_RNA"/>
</dbReference>
<sequence>MFPVVNTAVFCSGLSLSRLYVNEGWSRATTATGALWDASDGRRGTHSREVPFVRARKTAEN</sequence>
<organism evidence="1">
    <name type="scientific">Anguilla anguilla</name>
    <name type="common">European freshwater eel</name>
    <name type="synonym">Muraena anguilla</name>
    <dbReference type="NCBI Taxonomy" id="7936"/>
    <lineage>
        <taxon>Eukaryota</taxon>
        <taxon>Metazoa</taxon>
        <taxon>Chordata</taxon>
        <taxon>Craniata</taxon>
        <taxon>Vertebrata</taxon>
        <taxon>Euteleostomi</taxon>
        <taxon>Actinopterygii</taxon>
        <taxon>Neopterygii</taxon>
        <taxon>Teleostei</taxon>
        <taxon>Anguilliformes</taxon>
        <taxon>Anguillidae</taxon>
        <taxon>Anguilla</taxon>
    </lineage>
</organism>
<reference evidence="1" key="1">
    <citation type="submission" date="2014-11" db="EMBL/GenBank/DDBJ databases">
        <authorList>
            <person name="Amaro Gonzalez C."/>
        </authorList>
    </citation>
    <scope>NUCLEOTIDE SEQUENCE</scope>
</reference>
<evidence type="ECO:0000313" key="1">
    <source>
        <dbReference type="EMBL" id="JAH89116.1"/>
    </source>
</evidence>
<protein>
    <submittedName>
        <fullName evidence="1">Uncharacterized protein</fullName>
    </submittedName>
</protein>
<reference evidence="1" key="2">
    <citation type="journal article" date="2015" name="Fish Shellfish Immunol.">
        <title>Early steps in the European eel (Anguilla anguilla)-Vibrio vulnificus interaction in the gills: Role of the RtxA13 toxin.</title>
        <authorList>
            <person name="Callol A."/>
            <person name="Pajuelo D."/>
            <person name="Ebbesson L."/>
            <person name="Teles M."/>
            <person name="MacKenzie S."/>
            <person name="Amaro C."/>
        </authorList>
    </citation>
    <scope>NUCLEOTIDE SEQUENCE</scope>
</reference>
<dbReference type="AlphaFoldDB" id="A0A0E9WFP1"/>
<accession>A0A0E9WFP1</accession>